<dbReference type="CDD" id="cd06579">
    <property type="entry name" value="TM_PBP1_transp_AraH_like"/>
    <property type="match status" value="1"/>
</dbReference>
<organism evidence="9 10">
    <name type="scientific">Microbacterium allomyrinae</name>
    <dbReference type="NCBI Taxonomy" id="2830666"/>
    <lineage>
        <taxon>Bacteria</taxon>
        <taxon>Bacillati</taxon>
        <taxon>Actinomycetota</taxon>
        <taxon>Actinomycetes</taxon>
        <taxon>Micrococcales</taxon>
        <taxon>Microbacteriaceae</taxon>
        <taxon>Microbacterium</taxon>
    </lineage>
</organism>
<keyword evidence="2" id="KW-0813">Transport</keyword>
<gene>
    <name evidence="9" type="ORF">KEC57_03445</name>
</gene>
<dbReference type="GO" id="GO:0022857">
    <property type="term" value="F:transmembrane transporter activity"/>
    <property type="evidence" value="ECO:0007669"/>
    <property type="project" value="InterPro"/>
</dbReference>
<dbReference type="InterPro" id="IPR001851">
    <property type="entry name" value="ABC_transp_permease"/>
</dbReference>
<dbReference type="PANTHER" id="PTHR32196">
    <property type="entry name" value="ABC TRANSPORTER PERMEASE PROTEIN YPHD-RELATED-RELATED"/>
    <property type="match status" value="1"/>
</dbReference>
<evidence type="ECO:0000256" key="8">
    <source>
        <dbReference type="SAM" id="Phobius"/>
    </source>
</evidence>
<feature type="transmembrane region" description="Helical" evidence="8">
    <location>
        <begin position="91"/>
        <end position="111"/>
    </location>
</feature>
<dbReference type="RefSeq" id="WP_229383118.1">
    <property type="nucleotide sequence ID" value="NZ_JAGTTN010000001.1"/>
</dbReference>
<dbReference type="GO" id="GO:0005886">
    <property type="term" value="C:plasma membrane"/>
    <property type="evidence" value="ECO:0007669"/>
    <property type="project" value="UniProtKB-SubCell"/>
</dbReference>
<evidence type="ECO:0000256" key="1">
    <source>
        <dbReference type="ARBA" id="ARBA00004651"/>
    </source>
</evidence>
<feature type="transmembrane region" description="Helical" evidence="8">
    <location>
        <begin position="143"/>
        <end position="161"/>
    </location>
</feature>
<name>A0A9X1LT33_9MICO</name>
<keyword evidence="5 8" id="KW-0812">Transmembrane</keyword>
<dbReference type="EMBL" id="JAGTTN010000001">
    <property type="protein sequence ID" value="MCC2031233.1"/>
    <property type="molecule type" value="Genomic_DNA"/>
</dbReference>
<feature type="transmembrane region" description="Helical" evidence="8">
    <location>
        <begin position="233"/>
        <end position="256"/>
    </location>
</feature>
<feature type="transmembrane region" description="Helical" evidence="8">
    <location>
        <begin position="181"/>
        <end position="203"/>
    </location>
</feature>
<proteinExistence type="predicted"/>
<dbReference type="PANTHER" id="PTHR32196:SF21">
    <property type="entry name" value="ABC TRANSPORTER PERMEASE PROTEIN YPHD-RELATED"/>
    <property type="match status" value="1"/>
</dbReference>
<protein>
    <submittedName>
        <fullName evidence="9">ABC transporter permease</fullName>
    </submittedName>
</protein>
<keyword evidence="10" id="KW-1185">Reference proteome</keyword>
<keyword evidence="6 8" id="KW-1133">Transmembrane helix</keyword>
<feature type="transmembrane region" description="Helical" evidence="8">
    <location>
        <begin position="64"/>
        <end position="84"/>
    </location>
</feature>
<comment type="subcellular location">
    <subcellularLocation>
        <location evidence="1">Cell membrane</location>
        <topology evidence="1">Multi-pass membrane protein</topology>
    </subcellularLocation>
</comment>
<keyword evidence="4" id="KW-0997">Cell inner membrane</keyword>
<evidence type="ECO:0000256" key="7">
    <source>
        <dbReference type="ARBA" id="ARBA00023136"/>
    </source>
</evidence>
<comment type="caution">
    <text evidence="9">The sequence shown here is derived from an EMBL/GenBank/DDBJ whole genome shotgun (WGS) entry which is preliminary data.</text>
</comment>
<evidence type="ECO:0000256" key="3">
    <source>
        <dbReference type="ARBA" id="ARBA00022475"/>
    </source>
</evidence>
<evidence type="ECO:0000256" key="5">
    <source>
        <dbReference type="ARBA" id="ARBA00022692"/>
    </source>
</evidence>
<feature type="transmembrane region" description="Helical" evidence="8">
    <location>
        <begin position="262"/>
        <end position="281"/>
    </location>
</feature>
<evidence type="ECO:0000256" key="4">
    <source>
        <dbReference type="ARBA" id="ARBA00022519"/>
    </source>
</evidence>
<evidence type="ECO:0000313" key="9">
    <source>
        <dbReference type="EMBL" id="MCC2031233.1"/>
    </source>
</evidence>
<dbReference type="Proteomes" id="UP001139354">
    <property type="component" value="Unassembled WGS sequence"/>
</dbReference>
<evidence type="ECO:0000256" key="6">
    <source>
        <dbReference type="ARBA" id="ARBA00022989"/>
    </source>
</evidence>
<sequence>MSSTIPPSTTTTTTTVPAPVPRAQRIAMNLLSRYALVLLWIVMLVALVALVPGDVSPINAMRTVFSQITPVIFLGLGVVITMAVGEFDLSFAGIFSISAVAVPSLAVLHGWPIPLAVLAALVIALVLGAINALLIVGIGINSVVVTLGTWSIAGGLAYLLSGETTVSGLPTALSAVSTARFLGLPLLFWYGLVLVALVAYIMAATPIGRHMAFVGSNRAVAKLAGIAVGRVRVGAYLSSALLAGLAGVVISIGNGGFNPASAASYLLPTFAAVFLGTVAVVPGRFNPIGMFLAAYFLITGVFGLQLLGLTGWVTEVFYGAALILAVTISHLLQRRTKG</sequence>
<dbReference type="AlphaFoldDB" id="A0A9X1LT33"/>
<feature type="transmembrane region" description="Helical" evidence="8">
    <location>
        <begin position="34"/>
        <end position="52"/>
    </location>
</feature>
<dbReference type="Pfam" id="PF02653">
    <property type="entry name" value="BPD_transp_2"/>
    <property type="match status" value="1"/>
</dbReference>
<reference evidence="9" key="1">
    <citation type="submission" date="2021-04" db="EMBL/GenBank/DDBJ databases">
        <title>Microbacterium tenobrionis sp. nov. and Microbacterium allomyrinae sp. nov., isolated from larvae of Tenobrio molitor and Allomyrina dichotoma, respectively.</title>
        <authorList>
            <person name="Lee S.D."/>
        </authorList>
    </citation>
    <scope>NUCLEOTIDE SEQUENCE</scope>
    <source>
        <strain evidence="9">BWT-G7</strain>
    </source>
</reference>
<evidence type="ECO:0000256" key="2">
    <source>
        <dbReference type="ARBA" id="ARBA00022448"/>
    </source>
</evidence>
<feature type="transmembrane region" description="Helical" evidence="8">
    <location>
        <begin position="288"/>
        <end position="310"/>
    </location>
</feature>
<accession>A0A9X1LT33</accession>
<feature type="transmembrane region" description="Helical" evidence="8">
    <location>
        <begin position="117"/>
        <end position="136"/>
    </location>
</feature>
<evidence type="ECO:0000313" key="10">
    <source>
        <dbReference type="Proteomes" id="UP001139354"/>
    </source>
</evidence>
<keyword evidence="3" id="KW-1003">Cell membrane</keyword>
<keyword evidence="7 8" id="KW-0472">Membrane</keyword>
<feature type="transmembrane region" description="Helical" evidence="8">
    <location>
        <begin position="316"/>
        <end position="332"/>
    </location>
</feature>